<reference evidence="11" key="2">
    <citation type="submission" date="2020-09" db="EMBL/GenBank/DDBJ databases">
        <authorList>
            <person name="Sun Q."/>
            <person name="Ohkuma M."/>
        </authorList>
    </citation>
    <scope>NUCLEOTIDE SEQUENCE</scope>
    <source>
        <strain evidence="11">JCM 3090</strain>
    </source>
</reference>
<evidence type="ECO:0000259" key="10">
    <source>
        <dbReference type="PROSITE" id="PS51643"/>
    </source>
</evidence>
<dbReference type="Gene3D" id="3.40.50.300">
    <property type="entry name" value="P-loop containing nucleotide triphosphate hydrolases"/>
    <property type="match status" value="2"/>
</dbReference>
<dbReference type="InterPro" id="IPR014001">
    <property type="entry name" value="Helicase_ATP-bd"/>
</dbReference>
<dbReference type="GO" id="GO:0005524">
    <property type="term" value="F:ATP binding"/>
    <property type="evidence" value="ECO:0007669"/>
    <property type="project" value="UniProtKB-KW"/>
</dbReference>
<dbReference type="Pfam" id="PF18019">
    <property type="entry name" value="Cas3_HD"/>
    <property type="match status" value="1"/>
</dbReference>
<keyword evidence="9" id="KW-0051">Antiviral defense</keyword>
<evidence type="ECO:0000256" key="1">
    <source>
        <dbReference type="ARBA" id="ARBA00006847"/>
    </source>
</evidence>
<dbReference type="Proteomes" id="UP000649739">
    <property type="component" value="Unassembled WGS sequence"/>
</dbReference>
<dbReference type="GO" id="GO:0051607">
    <property type="term" value="P:defense response to virus"/>
    <property type="evidence" value="ECO:0007669"/>
    <property type="project" value="UniProtKB-KW"/>
</dbReference>
<dbReference type="Pfam" id="PF18395">
    <property type="entry name" value="Cas3_C"/>
    <property type="match status" value="1"/>
</dbReference>
<reference evidence="11" key="1">
    <citation type="journal article" date="2014" name="Int. J. Syst. Evol. Microbiol.">
        <title>Complete genome sequence of Corynebacterium casei LMG S-19264T (=DSM 44701T), isolated from a smear-ripened cheese.</title>
        <authorList>
            <consortium name="US DOE Joint Genome Institute (JGI-PGF)"/>
            <person name="Walter F."/>
            <person name="Albersmeier A."/>
            <person name="Kalinowski J."/>
            <person name="Ruckert C."/>
        </authorList>
    </citation>
    <scope>NUCLEOTIDE SEQUENCE</scope>
    <source>
        <strain evidence="11">JCM 3090</strain>
    </source>
</reference>
<name>A0A8J3B8A8_9ACTN</name>
<dbReference type="GO" id="GO:0003723">
    <property type="term" value="F:RNA binding"/>
    <property type="evidence" value="ECO:0007669"/>
    <property type="project" value="TreeGrafter"/>
</dbReference>
<evidence type="ECO:0000256" key="3">
    <source>
        <dbReference type="ARBA" id="ARBA00022722"/>
    </source>
</evidence>
<protein>
    <submittedName>
        <fullName evidence="11">CRISPR-associated helicase/endonuclease Cas3</fullName>
    </submittedName>
</protein>
<dbReference type="InterPro" id="IPR050547">
    <property type="entry name" value="DEAD_box_RNA_helicases"/>
</dbReference>
<evidence type="ECO:0000256" key="8">
    <source>
        <dbReference type="ARBA" id="ARBA00022840"/>
    </source>
</evidence>
<dbReference type="InterPro" id="IPR027417">
    <property type="entry name" value="P-loop_NTPase"/>
</dbReference>
<dbReference type="CDD" id="cd09641">
    <property type="entry name" value="Cas3''_I"/>
    <property type="match status" value="1"/>
</dbReference>
<dbReference type="GO" id="GO:0046872">
    <property type="term" value="F:metal ion binding"/>
    <property type="evidence" value="ECO:0007669"/>
    <property type="project" value="UniProtKB-KW"/>
</dbReference>
<proteinExistence type="inferred from homology"/>
<dbReference type="SUPFAM" id="SSF109604">
    <property type="entry name" value="HD-domain/PDEase-like"/>
    <property type="match status" value="1"/>
</dbReference>
<sequence>MLQHLFDAAAVGEILWDVYLAPGMRRRIDAVCGGRGRDVLRLLCALHDVGKATPAFQSKDPALAAAVKAMGLRCGGFSRGAGARWHHTLAGAVIVRDVLRRLGWSVAAVEWVWPIIAGHHGMVPALSALTLPSARRAEQWLAHGGTDDWAAAQADVVTAVAEALAVDLRDVPSSGTPSRSLQLALAGAVIMADWIASGEHFGPVPADSVSMPLARSRAANAWKALELRGGWVADSLAPERAAAWRFDHAPRPAQRSALELVESMTAPGFVVIEAPTGEGKTQTALAAAEILARRFGADGLYFGMPTRATCDPMYTKLIEWVKSIDAGLPVGLLHGKRQLNKDWATRIQAERPTFAEVDDCGMEDPFGSATPVAPATRAILSRWLLGRNRGMLMPVTVGTIDQLLHAATRTRHVMLRHFGLAGKVVVLDEIHSYDIYMSEFLVEALRWLGGAGVPVIALSATLTSQDRERLTAAWLQGARAERDVPTIRFPDDTQYPAARAVWLDDSGTRTAASAPAPSWRASAGVRVGILDEDGNGPMAVRELLRSQLPDRGVALVIRNTVRRAQDTYRELAALGQPGDIVLLHGRLTAGARATRTERVLDQLRADNPDRKDLRLIVVATQVAEQSFDVDADFLITDIAPIDLLIQRIGRLHRHARPEADRPDGLGTPRVVVTGLQRAGEGPPRLDRGIESVYGRWPLLRAADLVAAASTGAGWSLPRDAPELVAAGYDPDAPVPPAWERATSEALRQWRDTAERRAGNASKFLLSGTRGLGVPTLAGLHERGIEADDDDVAACVRDGAESFEVILVRRSAAGYRTLAGTDLGPNGDAVTDPAIADEVIGDTVALPSRIQQADVATLTPLPSWRGHEWFDRSRALVLDEHGMATLVRHRLQYDDALGLMVRANEPRAGGDN</sequence>
<dbReference type="SUPFAM" id="SSF52540">
    <property type="entry name" value="P-loop containing nucleoside triphosphate hydrolases"/>
    <property type="match status" value="1"/>
</dbReference>
<dbReference type="Pfam" id="PF22590">
    <property type="entry name" value="Cas3-like_C_2"/>
    <property type="match status" value="1"/>
</dbReference>
<dbReference type="SMART" id="SM00487">
    <property type="entry name" value="DEXDc"/>
    <property type="match status" value="1"/>
</dbReference>
<dbReference type="NCBIfam" id="TIGR01596">
    <property type="entry name" value="cas3_HD"/>
    <property type="match status" value="1"/>
</dbReference>
<evidence type="ECO:0000313" key="12">
    <source>
        <dbReference type="Proteomes" id="UP000649739"/>
    </source>
</evidence>
<evidence type="ECO:0000256" key="2">
    <source>
        <dbReference type="ARBA" id="ARBA00009046"/>
    </source>
</evidence>
<dbReference type="GO" id="GO:0016787">
    <property type="term" value="F:hydrolase activity"/>
    <property type="evidence" value="ECO:0007669"/>
    <property type="project" value="UniProtKB-KW"/>
</dbReference>
<dbReference type="InterPro" id="IPR001650">
    <property type="entry name" value="Helicase_C-like"/>
</dbReference>
<comment type="similarity">
    <text evidence="1">In the N-terminal section; belongs to the CRISPR-associated nuclease Cas3-HD family.</text>
</comment>
<dbReference type="InterPro" id="IPR006483">
    <property type="entry name" value="CRISPR-assoc_Cas3_HD"/>
</dbReference>
<gene>
    <name evidence="11" type="ORF">GCM10010123_23120</name>
</gene>
<dbReference type="PANTHER" id="PTHR47963">
    <property type="entry name" value="DEAD-BOX ATP-DEPENDENT RNA HELICASE 47, MITOCHONDRIAL"/>
    <property type="match status" value="1"/>
</dbReference>
<evidence type="ECO:0000313" key="11">
    <source>
        <dbReference type="EMBL" id="GGJ92607.1"/>
    </source>
</evidence>
<dbReference type="EMBL" id="BMQB01000004">
    <property type="protein sequence ID" value="GGJ92607.1"/>
    <property type="molecule type" value="Genomic_DNA"/>
</dbReference>
<evidence type="ECO:0000256" key="6">
    <source>
        <dbReference type="ARBA" id="ARBA00022801"/>
    </source>
</evidence>
<keyword evidence="12" id="KW-1185">Reference proteome</keyword>
<dbReference type="Gene3D" id="1.10.3210.30">
    <property type="match status" value="1"/>
</dbReference>
<evidence type="ECO:0000256" key="5">
    <source>
        <dbReference type="ARBA" id="ARBA00022741"/>
    </source>
</evidence>
<comment type="similarity">
    <text evidence="2">In the central section; belongs to the CRISPR-associated helicase Cas3 family.</text>
</comment>
<dbReference type="AlphaFoldDB" id="A0A8J3B8A8"/>
<evidence type="ECO:0000256" key="9">
    <source>
        <dbReference type="ARBA" id="ARBA00023118"/>
    </source>
</evidence>
<keyword evidence="5" id="KW-0547">Nucleotide-binding</keyword>
<dbReference type="PROSITE" id="PS51643">
    <property type="entry name" value="HD_CAS3"/>
    <property type="match status" value="1"/>
</dbReference>
<evidence type="ECO:0000256" key="7">
    <source>
        <dbReference type="ARBA" id="ARBA00022806"/>
    </source>
</evidence>
<dbReference type="InterPro" id="IPR006474">
    <property type="entry name" value="Helicase_Cas3_CRISPR-ass_core"/>
</dbReference>
<dbReference type="InterPro" id="IPR038257">
    <property type="entry name" value="CRISPR-assoc_Cas3_HD_sf"/>
</dbReference>
<dbReference type="NCBIfam" id="TIGR01587">
    <property type="entry name" value="cas3_core"/>
    <property type="match status" value="1"/>
</dbReference>
<evidence type="ECO:0000256" key="4">
    <source>
        <dbReference type="ARBA" id="ARBA00022723"/>
    </source>
</evidence>
<organism evidence="11 12">
    <name type="scientific">Pilimelia anulata</name>
    <dbReference type="NCBI Taxonomy" id="53371"/>
    <lineage>
        <taxon>Bacteria</taxon>
        <taxon>Bacillati</taxon>
        <taxon>Actinomycetota</taxon>
        <taxon>Actinomycetes</taxon>
        <taxon>Micromonosporales</taxon>
        <taxon>Micromonosporaceae</taxon>
        <taxon>Pilimelia</taxon>
    </lineage>
</organism>
<dbReference type="SMART" id="SM00490">
    <property type="entry name" value="HELICc"/>
    <property type="match status" value="1"/>
</dbReference>
<dbReference type="GO" id="GO:0003724">
    <property type="term" value="F:RNA helicase activity"/>
    <property type="evidence" value="ECO:0007669"/>
    <property type="project" value="TreeGrafter"/>
</dbReference>
<keyword evidence="7" id="KW-0347">Helicase</keyword>
<feature type="domain" description="HD Cas3-type" evidence="10">
    <location>
        <begin position="1"/>
        <end position="195"/>
    </location>
</feature>
<dbReference type="InterPro" id="IPR054712">
    <property type="entry name" value="Cas3-like_dom"/>
</dbReference>
<keyword evidence="8" id="KW-0067">ATP-binding</keyword>
<comment type="caution">
    <text evidence="11">The sequence shown here is derived from an EMBL/GenBank/DDBJ whole genome shotgun (WGS) entry which is preliminary data.</text>
</comment>
<dbReference type="GO" id="GO:0004518">
    <property type="term" value="F:nuclease activity"/>
    <property type="evidence" value="ECO:0007669"/>
    <property type="project" value="UniProtKB-KW"/>
</dbReference>
<dbReference type="InterPro" id="IPR041372">
    <property type="entry name" value="Cas3_C"/>
</dbReference>
<keyword evidence="6" id="KW-0378">Hydrolase</keyword>
<dbReference type="PANTHER" id="PTHR47963:SF9">
    <property type="entry name" value="CRISPR-ASSOCIATED ENDONUCLEASE_HELICASE CAS3"/>
    <property type="match status" value="1"/>
</dbReference>
<keyword evidence="3" id="KW-0540">Nuclease</keyword>
<accession>A0A8J3B8A8</accession>
<keyword evidence="4" id="KW-0479">Metal-binding</keyword>